<dbReference type="EMBL" id="JACHDD010000003">
    <property type="protein sequence ID" value="MBB5424158.1"/>
    <property type="molecule type" value="Genomic_DNA"/>
</dbReference>
<organism evidence="2 3">
    <name type="scientific">Paraburkholderia atlantica</name>
    <dbReference type="NCBI Taxonomy" id="2654982"/>
    <lineage>
        <taxon>Bacteria</taxon>
        <taxon>Pseudomonadati</taxon>
        <taxon>Pseudomonadota</taxon>
        <taxon>Betaproteobacteria</taxon>
        <taxon>Burkholderiales</taxon>
        <taxon>Burkholderiaceae</taxon>
        <taxon>Paraburkholderia</taxon>
    </lineage>
</organism>
<gene>
    <name evidence="2" type="ORF">HDG40_002302</name>
</gene>
<reference evidence="2 3" key="1">
    <citation type="submission" date="2020-08" db="EMBL/GenBank/DDBJ databases">
        <title>Genomic Encyclopedia of Type Strains, Phase IV (KMG-V): Genome sequencing to study the core and pangenomes of soil and plant-associated prokaryotes.</title>
        <authorList>
            <person name="Whitman W."/>
        </authorList>
    </citation>
    <scope>NUCLEOTIDE SEQUENCE [LARGE SCALE GENOMIC DNA]</scope>
    <source>
        <strain evidence="2 3">JPY158</strain>
    </source>
</reference>
<proteinExistence type="predicted"/>
<dbReference type="Gene3D" id="3.30.1310.20">
    <property type="entry name" value="PRTase-like"/>
    <property type="match status" value="1"/>
</dbReference>
<dbReference type="SUPFAM" id="SSF53271">
    <property type="entry name" value="PRTase-like"/>
    <property type="match status" value="1"/>
</dbReference>
<protein>
    <submittedName>
        <fullName evidence="2">Putative phosphoribosyl transferase</fullName>
    </submittedName>
</protein>
<dbReference type="CDD" id="cd06223">
    <property type="entry name" value="PRTases_typeI"/>
    <property type="match status" value="1"/>
</dbReference>
<evidence type="ECO:0000313" key="3">
    <source>
        <dbReference type="Proteomes" id="UP000592780"/>
    </source>
</evidence>
<sequence>MMLAIDGIVTEATRPGVAGGENVMGNRFRDRTDAGKQLAHALRDYQGRGDLVVLALPRGGVPVAFEVARELRAKLDVLVVRKLGAPQDEELAMGAIATGGALHLERSVLRELQISDTQLSDVIARERAELARRELAYRGDSPPVAVQGKTVIVIDDGIATGASMHAAIDALRGRNPARIVVAVPVAQSDAPMAFEGIADAFVSVLQPDLLMGIGGFYVNFEQTTDEEVRACLAAARGWEPEQSSDSIG</sequence>
<feature type="domain" description="Phosphoribosyltransferase" evidence="1">
    <location>
        <begin position="34"/>
        <end position="189"/>
    </location>
</feature>
<dbReference type="InterPro" id="IPR029057">
    <property type="entry name" value="PRTase-like"/>
</dbReference>
<dbReference type="InterPro" id="IPR000836">
    <property type="entry name" value="PRTase_dom"/>
</dbReference>
<keyword evidence="2" id="KW-0808">Transferase</keyword>
<dbReference type="GO" id="GO:0016740">
    <property type="term" value="F:transferase activity"/>
    <property type="evidence" value="ECO:0007669"/>
    <property type="project" value="UniProtKB-KW"/>
</dbReference>
<evidence type="ECO:0000259" key="1">
    <source>
        <dbReference type="Pfam" id="PF00156"/>
    </source>
</evidence>
<comment type="caution">
    <text evidence="2">The sequence shown here is derived from an EMBL/GenBank/DDBJ whole genome shotgun (WGS) entry which is preliminary data.</text>
</comment>
<dbReference type="AlphaFoldDB" id="A0A7W8PNZ1"/>
<accession>A0A7W8PNZ1</accession>
<dbReference type="Pfam" id="PF00156">
    <property type="entry name" value="Pribosyltran"/>
    <property type="match status" value="1"/>
</dbReference>
<name>A0A7W8PNZ1_PARAM</name>
<dbReference type="Proteomes" id="UP000592780">
    <property type="component" value="Unassembled WGS sequence"/>
</dbReference>
<evidence type="ECO:0000313" key="2">
    <source>
        <dbReference type="EMBL" id="MBB5424158.1"/>
    </source>
</evidence>
<keyword evidence="3" id="KW-1185">Reference proteome</keyword>
<dbReference type="Gene3D" id="3.40.50.2020">
    <property type="match status" value="1"/>
</dbReference>